<keyword evidence="1" id="KW-0472">Membrane</keyword>
<evidence type="ECO:0000313" key="2">
    <source>
        <dbReference type="EMBL" id="QMS85368.1"/>
    </source>
</evidence>
<accession>A0A7L7KUC2</accession>
<dbReference type="KEGG" id="xcl:G4Z02_06250"/>
<dbReference type="AlphaFoldDB" id="A0A7L7KUC2"/>
<protein>
    <submittedName>
        <fullName evidence="2">Uncharacterized protein</fullName>
    </submittedName>
</protein>
<dbReference type="Proteomes" id="UP000514720">
    <property type="component" value="Chromosome"/>
</dbReference>
<name>A0A7L7KUC2_9MOLU</name>
<feature type="transmembrane region" description="Helical" evidence="1">
    <location>
        <begin position="12"/>
        <end position="32"/>
    </location>
</feature>
<organism evidence="2 3">
    <name type="scientific">Candidatus Xianfuyuplasma coldseepsis</name>
    <dbReference type="NCBI Taxonomy" id="2782163"/>
    <lineage>
        <taxon>Bacteria</taxon>
        <taxon>Bacillati</taxon>
        <taxon>Mycoplasmatota</taxon>
        <taxon>Mollicutes</taxon>
        <taxon>Candidatus Izemoplasmatales</taxon>
        <taxon>Candidatus Izemoplasmataceae</taxon>
        <taxon>Candidatus Xianfuyuplasma</taxon>
    </lineage>
</organism>
<reference evidence="2 3" key="1">
    <citation type="submission" date="2020-02" db="EMBL/GenBank/DDBJ databases">
        <authorList>
            <person name="Zheng R.K."/>
            <person name="Sun C.M."/>
        </authorList>
    </citation>
    <scope>NUCLEOTIDE SEQUENCE [LARGE SCALE GENOMIC DNA]</scope>
    <source>
        <strain evidence="3">zrk13</strain>
    </source>
</reference>
<keyword evidence="1" id="KW-0812">Transmembrane</keyword>
<keyword evidence="3" id="KW-1185">Reference proteome</keyword>
<evidence type="ECO:0000256" key="1">
    <source>
        <dbReference type="SAM" id="Phobius"/>
    </source>
</evidence>
<sequence>MRLQITKPIAYFYGVLTIVIIIGLIVMYIFVWNSHIRDINGDDTSLNTLDNLNEPVELGNYDYTAFMKNEMDTDNFSRYEARKVSGFMLLRSIVVRSDTTNLTISSDLEQGNCEIAVVSSSGDILYRVEDYNGNNFTSLNTEGINTVYVVMGVESARIDVTVTEK</sequence>
<keyword evidence="1" id="KW-1133">Transmembrane helix</keyword>
<dbReference type="RefSeq" id="WP_258877161.1">
    <property type="nucleotide sequence ID" value="NZ_CP048914.1"/>
</dbReference>
<dbReference type="EMBL" id="CP048914">
    <property type="protein sequence ID" value="QMS85368.1"/>
    <property type="molecule type" value="Genomic_DNA"/>
</dbReference>
<proteinExistence type="predicted"/>
<evidence type="ECO:0000313" key="3">
    <source>
        <dbReference type="Proteomes" id="UP000514720"/>
    </source>
</evidence>
<gene>
    <name evidence="2" type="ORF">G4Z02_06250</name>
</gene>